<evidence type="ECO:0000313" key="3">
    <source>
        <dbReference type="Proteomes" id="UP000051647"/>
    </source>
</evidence>
<keyword evidence="1" id="KW-0812">Transmembrane</keyword>
<keyword evidence="3" id="KW-1185">Reference proteome</keyword>
<name>A0A0R1SBD5_9LACO</name>
<dbReference type="STRING" id="1423815.FC27_GL000332"/>
<dbReference type="Proteomes" id="UP000051647">
    <property type="component" value="Unassembled WGS sequence"/>
</dbReference>
<reference evidence="2 3" key="1">
    <citation type="journal article" date="2015" name="Genome Announc.">
        <title>Expanding the biotechnology potential of lactobacilli through comparative genomics of 213 strains and associated genera.</title>
        <authorList>
            <person name="Sun Z."/>
            <person name="Harris H.M."/>
            <person name="McCann A."/>
            <person name="Guo C."/>
            <person name="Argimon S."/>
            <person name="Zhang W."/>
            <person name="Yang X."/>
            <person name="Jeffery I.B."/>
            <person name="Cooney J.C."/>
            <person name="Kagawa T.F."/>
            <person name="Liu W."/>
            <person name="Song Y."/>
            <person name="Salvetti E."/>
            <person name="Wrobel A."/>
            <person name="Rasinkangas P."/>
            <person name="Parkhill J."/>
            <person name="Rea M.C."/>
            <person name="O'Sullivan O."/>
            <person name="Ritari J."/>
            <person name="Douillard F.P."/>
            <person name="Paul Ross R."/>
            <person name="Yang R."/>
            <person name="Briner A.E."/>
            <person name="Felis G.E."/>
            <person name="de Vos W.M."/>
            <person name="Barrangou R."/>
            <person name="Klaenhammer T.R."/>
            <person name="Caufield P.W."/>
            <person name="Cui Y."/>
            <person name="Zhang H."/>
            <person name="O'Toole P.W."/>
        </authorList>
    </citation>
    <scope>NUCLEOTIDE SEQUENCE [LARGE SCALE GENOMIC DNA]</scope>
    <source>
        <strain evidence="2 3">DSM 14857</strain>
    </source>
</reference>
<evidence type="ECO:0000256" key="1">
    <source>
        <dbReference type="SAM" id="Phobius"/>
    </source>
</evidence>
<organism evidence="2 3">
    <name type="scientific">Companilactobacillus versmoldensis DSM 14857 = KCTC 3814</name>
    <dbReference type="NCBI Taxonomy" id="1423815"/>
    <lineage>
        <taxon>Bacteria</taxon>
        <taxon>Bacillati</taxon>
        <taxon>Bacillota</taxon>
        <taxon>Bacilli</taxon>
        <taxon>Lactobacillales</taxon>
        <taxon>Lactobacillaceae</taxon>
        <taxon>Companilactobacillus</taxon>
    </lineage>
</organism>
<feature type="transmembrane region" description="Helical" evidence="1">
    <location>
        <begin position="38"/>
        <end position="57"/>
    </location>
</feature>
<proteinExistence type="predicted"/>
<feature type="transmembrane region" description="Helical" evidence="1">
    <location>
        <begin position="12"/>
        <end position="32"/>
    </location>
</feature>
<keyword evidence="1" id="KW-1133">Transmembrane helix</keyword>
<protein>
    <submittedName>
        <fullName evidence="2">Uncharacterized protein</fullName>
    </submittedName>
</protein>
<gene>
    <name evidence="2" type="ORF">FC27_GL000332</name>
</gene>
<sequence length="58" mass="6294">MNWVDDDKGGCGCGCILTIIVIGAILFALQFILANIGYIILGIFIIAVIYFIVKALME</sequence>
<comment type="caution">
    <text evidence="2">The sequence shown here is derived from an EMBL/GenBank/DDBJ whole genome shotgun (WGS) entry which is preliminary data.</text>
</comment>
<dbReference type="PATRIC" id="fig|1423815.3.peg.337"/>
<dbReference type="AlphaFoldDB" id="A0A0R1SBD5"/>
<keyword evidence="1" id="KW-0472">Membrane</keyword>
<dbReference type="EMBL" id="AZFA01000010">
    <property type="protein sequence ID" value="KRL66886.1"/>
    <property type="molecule type" value="Genomic_DNA"/>
</dbReference>
<evidence type="ECO:0000313" key="2">
    <source>
        <dbReference type="EMBL" id="KRL66886.1"/>
    </source>
</evidence>
<accession>A0A0R1SBD5</accession>